<keyword evidence="3" id="KW-1133">Transmembrane helix</keyword>
<evidence type="ECO:0000256" key="1">
    <source>
        <dbReference type="ARBA" id="ARBA00022741"/>
    </source>
</evidence>
<evidence type="ECO:0000313" key="6">
    <source>
        <dbReference type="Proteomes" id="UP001057375"/>
    </source>
</evidence>
<feature type="transmembrane region" description="Helical" evidence="3">
    <location>
        <begin position="20"/>
        <end position="45"/>
    </location>
</feature>
<comment type="caution">
    <text evidence="5">The sequence shown here is derived from an EMBL/GenBank/DDBJ whole genome shotgun (WGS) entry which is preliminary data.</text>
</comment>
<dbReference type="PANTHER" id="PTHR19229">
    <property type="entry name" value="ATP-BINDING CASSETTE TRANSPORTER SUBFAMILY A ABCA"/>
    <property type="match status" value="1"/>
</dbReference>
<dbReference type="PROSITE" id="PS00211">
    <property type="entry name" value="ABC_TRANSPORTER_1"/>
    <property type="match status" value="1"/>
</dbReference>
<dbReference type="SMART" id="SM00382">
    <property type="entry name" value="AAA"/>
    <property type="match status" value="2"/>
</dbReference>
<dbReference type="PROSITE" id="PS50893">
    <property type="entry name" value="ABC_TRANSPORTER_2"/>
    <property type="match status" value="2"/>
</dbReference>
<keyword evidence="1" id="KW-0547">Nucleotide-binding</keyword>
<name>A0ABQ5JUX3_9EUKA</name>
<dbReference type="InterPro" id="IPR027417">
    <property type="entry name" value="P-loop_NTPase"/>
</dbReference>
<feature type="transmembrane region" description="Helical" evidence="3">
    <location>
        <begin position="2218"/>
        <end position="2243"/>
    </location>
</feature>
<feature type="transmembrane region" description="Helical" evidence="3">
    <location>
        <begin position="459"/>
        <end position="477"/>
    </location>
</feature>
<keyword evidence="3" id="KW-0812">Transmembrane</keyword>
<feature type="transmembrane region" description="Helical" evidence="3">
    <location>
        <begin position="418"/>
        <end position="439"/>
    </location>
</feature>
<evidence type="ECO:0000256" key="2">
    <source>
        <dbReference type="ARBA" id="ARBA00022840"/>
    </source>
</evidence>
<keyword evidence="3" id="KW-0472">Membrane</keyword>
<keyword evidence="2" id="KW-0067">ATP-binding</keyword>
<dbReference type="PANTHER" id="PTHR19229:SF265">
    <property type="match status" value="1"/>
</dbReference>
<feature type="transmembrane region" description="Helical" evidence="3">
    <location>
        <begin position="377"/>
        <end position="398"/>
    </location>
</feature>
<evidence type="ECO:0000256" key="3">
    <source>
        <dbReference type="SAM" id="Phobius"/>
    </source>
</evidence>
<feature type="transmembrane region" description="Helical" evidence="3">
    <location>
        <begin position="2137"/>
        <end position="2157"/>
    </location>
</feature>
<keyword evidence="6" id="KW-1185">Reference proteome</keyword>
<proteinExistence type="predicted"/>
<dbReference type="Gene3D" id="3.40.50.300">
    <property type="entry name" value="P-loop containing nucleotide triphosphate hydrolases"/>
    <property type="match status" value="2"/>
</dbReference>
<feature type="domain" description="ABC transporter" evidence="4">
    <location>
        <begin position="826"/>
        <end position="1116"/>
    </location>
</feature>
<dbReference type="InterPro" id="IPR017871">
    <property type="entry name" value="ABC_transporter-like_CS"/>
</dbReference>
<feature type="transmembrane region" description="Helical" evidence="3">
    <location>
        <begin position="2169"/>
        <end position="2189"/>
    </location>
</feature>
<sequence>MGQFKGLFYKNYLVLKTQKINSLCLILFPSIIFSLLYLTISLVFLKSIPGDVTGIALDPAPKCQVYTEEGLVIPDHPCITLAYAPKDDPLATQLAHGVAKLNGWDISEVVGFDTEADIVSYAFRTQFPNEKELWPLGLAIGENIPDFFFDEVELSVSDFSDDSSDVNDLYRAKLASLLTFSQKLGAKSSASLPQSEKLTTVDAPIDKDPFIDNFEEAPTASFGNSFISQADIPIFYALTLNTNDEHFLLRDSDSGESLPPNSYPTALGFPSTFQYHMFFNTTDIDHGWFVREDPLAQYADDNMFTTQRALQMQMAVHDVITRMIGGIGNAGRTDTMGSEVDENDSTSSGFSLPLTHSPTFARLPEISQAQAVKEEEFVNITLLACSAVWFILAVSMPLRERTSKRGVSLRLLGANETINTIVWIISLSFLAGLSIPSISNTPFVTYDNTALPLPRAFEWIHPAFAFFAPVGSVSSLCNPDIQAMLEQYEAGNVLTNSGKIGKNDDNIFNSNSKLNTDFDQSDIDSESRTNFKRFSAAFSFDEESYDSQNNNIQSDDDSSSITYVTSLYFETSCIWTDTECYDYHHIEMPCIGVDIDDIGTCWYNVPLFGLGIVEMFVQTIMYSILAIYFINVIPVDGLVTYPAWFIFDKRFWEFIRSQNRKDENVDIDNTNTNFTLNEGIDIHDDQSSRESSSSPRHASLQSISPGILSFEALEFFRKLKDVIASNNGGTESIASFQQQSGSLLLDKGEESIGPDGEESDHFKILQRCDNLEDLDVNTEEYREGKKVFLEKCDKRLVPLLSSIPSWPFVHINQEREVGSTTSVPVLSCHDVSKTYSTHSCSSKCKKDNNKNNENNGVVSALKHLSLALFPSRITSLCGNSGSGKTTAVRVLTGEEMCDVRQGAHVILYGTSVSENPYHARKVKTQVGVGPQTNEYVWPNVTVREHLQFVWLLKGFPGFKNTHNRCFISKENALYREDGELFDIFEGIPFSVLVDVFSFSLLRSFHLLHKLHIHANNLSGGEQRRVCGSMACSCVSPLIVLDEVGTGLDFMTRRTLTRTLKRHANAGCSVLFTSHDLDDVERMSDEVIILRDGSTIARGNPKSIQLCELDGHYFPSHSIPSLPSIESSSSLSSHIIQRVDDNEHASSSHGNTDIDISDSDSGNLILKQGSTYLEHGMIVMIRIPSSSTIAGHECSMSLNEFMSYVLLDKEEDSEDKDKEGDEEETDGTDHSYILTPIVLNLFKKSVRICLHQRDVGAFVRQVKHLSTKLHMVVNCSVRSQNLEDTFLFIDRLNYIQQSFDIATENEEDVDVQTIFIHANDEFVIGSDSSKVRKELDIIRNKFAESSMQITSPSTDKNKDNSLSSINPSRMLFWIRIRALVTKHISSTLIPFSVTVVGALIALVFLHSIFQAGDNLNQVMQMASDATSLSRSTSKCLSSCRDRFNDVHDDDNASNYDDATILMMCVEARYDGWSALVDNCNTFFMYFPVSVDMRDQLANSQSSFFTYDHNDYQRVWWNNMSHGVLQILEPDNSVIDEDNSVHINDIGNFYSTQNPPFGISSNRVWTLNAYGEYYSDSHYQTKLDAIRTIYEQNPELVDPHCALGNGIVSTDSHYFSSDGLMTFFSAGYYWQMSQSSRQYTAQCYMQCYYELIDLGLTDDEMQILFDECADALIVPYEREHGDELAFQRFEYIVQNTLPSCNFRSSYHDKCQSGESITVSEFHEDILYSQSTERPVGLMKYSDFQDYDSYNDVSQIFPVAGLELKEYFYYLPLDVDSIESGDLEYSLKFTLHTYLPHYLVRRYTRLQTSMNVYFDSPYNSGYLNMVGTYSDDPFYPPVFHPEKTTFWFELDTDIAQLFPFLFNTLTDLTARLVSTHISELLHLRTYLQYIDAISFPLSRSSSLQCGKRVLFGSEANYDAYVQNADGDYSESYLYDVPACSKLPIELSPASVTIEGDARRLPEKLRSGRYFINIGLIFLSLIFSFFVVIVSVVLLMDIATNTNKKFLKLHGISSSVISLSNIIFIFIICLVFSLILAVILPTLINSFDFTPAVSAELNLANAIKDLENAQTGTDSLSYVVQTFETFFDSSSYHSMKVSYDMKFWNRVQLWLSSFLVIFLALLAFHACGMFLSAIFPSEEHFMSLYIFVYVIGILLCAVWTATYKCYDSVEGGAFAFFFIFPPFTLSVIFSILYDLMTSGFYPFSHDGAKSLCLRKLGRCISFLQGISVLVLQIIFYLLFYFFFNFLFDYIQQNSCKRKSDANTSSEESEMQTLKKIRTLSRSLSTSSVQKDLSEHALTTQPSSSSHISVSNVHVVYPNGTHAVRGVNMEIMEGEIVALCARNGGGKSSLIGTFTGQTPLTSGTIQIGHHDVQGCSAIIAGKVAVTPQQDVYWPTLSTIDHIYFFSLLHGVRLTQDEAMIILKSVGLATSCDKPAKQLSGGMKRRLTLACSLSTIPSIVLADEPCSGLDPATRTSILSVLEVAAGSSCVLLSTHSLGDAEDLCDHIVLMSHGTVVKQGGSSEMKEEMGGGYIMELSATKESSPEEKGTRSIISTSPMIRNFNMLSQKLLELGWTLAPYCENEFTLNITGAKRDEKKAVVSPSCFSIVLHIESLDSMLIVLSHAMECDMCIVVKEINLEDVMEHVETVANS</sequence>
<dbReference type="InterPro" id="IPR003593">
    <property type="entry name" value="AAA+_ATPase"/>
</dbReference>
<gene>
    <name evidence="5" type="ORF">ADUPG1_010589</name>
</gene>
<dbReference type="SUPFAM" id="SSF52540">
    <property type="entry name" value="P-loop containing nucleoside triphosphate hydrolases"/>
    <property type="match status" value="2"/>
</dbReference>
<feature type="transmembrane region" description="Helical" evidence="3">
    <location>
        <begin position="2012"/>
        <end position="2036"/>
    </location>
</feature>
<dbReference type="Pfam" id="PF00005">
    <property type="entry name" value="ABC_tran"/>
    <property type="match status" value="2"/>
</dbReference>
<dbReference type="InterPro" id="IPR003439">
    <property type="entry name" value="ABC_transporter-like_ATP-bd"/>
</dbReference>
<accession>A0ABQ5JUX3</accession>
<dbReference type="EMBL" id="BQXS01011638">
    <property type="protein sequence ID" value="GKT14962.1"/>
    <property type="molecule type" value="Genomic_DNA"/>
</dbReference>
<protein>
    <submittedName>
        <fullName evidence="5">ABC transporter A like protein</fullName>
    </submittedName>
</protein>
<feature type="transmembrane region" description="Helical" evidence="3">
    <location>
        <begin position="1966"/>
        <end position="1992"/>
    </location>
</feature>
<feature type="transmembrane region" description="Helical" evidence="3">
    <location>
        <begin position="625"/>
        <end position="647"/>
    </location>
</feature>
<dbReference type="Proteomes" id="UP001057375">
    <property type="component" value="Unassembled WGS sequence"/>
</dbReference>
<evidence type="ECO:0000259" key="4">
    <source>
        <dbReference type="PROSITE" id="PS50893"/>
    </source>
</evidence>
<reference evidence="5" key="1">
    <citation type="submission" date="2022-03" db="EMBL/GenBank/DDBJ databases">
        <title>Draft genome sequence of Aduncisulcus paluster, a free-living microaerophilic Fornicata.</title>
        <authorList>
            <person name="Yuyama I."/>
            <person name="Kume K."/>
            <person name="Tamura T."/>
            <person name="Inagaki Y."/>
            <person name="Hashimoto T."/>
        </authorList>
    </citation>
    <scope>NUCLEOTIDE SEQUENCE</scope>
    <source>
        <strain evidence="5">NY0171</strain>
    </source>
</reference>
<dbReference type="InterPro" id="IPR026082">
    <property type="entry name" value="ABCA"/>
</dbReference>
<organism evidence="5 6">
    <name type="scientific">Aduncisulcus paluster</name>
    <dbReference type="NCBI Taxonomy" id="2918883"/>
    <lineage>
        <taxon>Eukaryota</taxon>
        <taxon>Metamonada</taxon>
        <taxon>Carpediemonas-like organisms</taxon>
        <taxon>Aduncisulcus</taxon>
    </lineage>
</organism>
<feature type="domain" description="ABC transporter" evidence="4">
    <location>
        <begin position="2303"/>
        <end position="2531"/>
    </location>
</feature>
<feature type="transmembrane region" description="Helical" evidence="3">
    <location>
        <begin position="2105"/>
        <end position="2131"/>
    </location>
</feature>
<evidence type="ECO:0000313" key="5">
    <source>
        <dbReference type="EMBL" id="GKT14962.1"/>
    </source>
</evidence>